<dbReference type="InterPro" id="IPR001789">
    <property type="entry name" value="Sig_transdc_resp-reg_receiver"/>
</dbReference>
<gene>
    <name evidence="24" type="ORF">PROAA_2400003</name>
</gene>
<dbReference type="GO" id="GO:0000155">
    <property type="term" value="F:phosphorelay sensor kinase activity"/>
    <property type="evidence" value="ECO:0007669"/>
    <property type="project" value="InterPro"/>
</dbReference>
<dbReference type="Pfam" id="PF01627">
    <property type="entry name" value="Hpt"/>
    <property type="match status" value="1"/>
</dbReference>
<evidence type="ECO:0000256" key="9">
    <source>
        <dbReference type="ARBA" id="ARBA00022840"/>
    </source>
</evidence>
<evidence type="ECO:0000256" key="6">
    <source>
        <dbReference type="ARBA" id="ARBA00022692"/>
    </source>
</evidence>
<dbReference type="InterPro" id="IPR004358">
    <property type="entry name" value="Sig_transdc_His_kin-like_C"/>
</dbReference>
<dbReference type="PROSITE" id="PS50112">
    <property type="entry name" value="PAS"/>
    <property type="match status" value="2"/>
</dbReference>
<keyword evidence="8 24" id="KW-0418">Kinase</keyword>
<comment type="catalytic activity">
    <reaction evidence="1">
        <text>ATP + protein L-histidine = ADP + protein N-phospho-L-histidine.</text>
        <dbReference type="EC" id="2.7.13.3"/>
    </reaction>
</comment>
<dbReference type="EC" id="2.7.13.3" evidence="3"/>
<feature type="domain" description="PAS" evidence="20">
    <location>
        <begin position="443"/>
        <end position="515"/>
    </location>
</feature>
<evidence type="ECO:0000313" key="24">
    <source>
        <dbReference type="EMBL" id="SBT07829.1"/>
    </source>
</evidence>
<dbReference type="Gene3D" id="3.30.565.10">
    <property type="entry name" value="Histidine kinase-like ATPase, C-terminal domain"/>
    <property type="match status" value="1"/>
</dbReference>
<comment type="function">
    <text evidence="13">Member of the two-component regulatory system BvgS/BvgA. Phosphorylates BvgA via a four-step phosphorelay in response to environmental signals.</text>
</comment>
<dbReference type="InterPro" id="IPR036641">
    <property type="entry name" value="HPT_dom_sf"/>
</dbReference>
<dbReference type="InterPro" id="IPR003661">
    <property type="entry name" value="HisK_dim/P_dom"/>
</dbReference>
<dbReference type="Pfam" id="PF00512">
    <property type="entry name" value="HisKA"/>
    <property type="match status" value="1"/>
</dbReference>
<evidence type="ECO:0000256" key="10">
    <source>
        <dbReference type="ARBA" id="ARBA00022989"/>
    </source>
</evidence>
<dbReference type="Proteomes" id="UP000199600">
    <property type="component" value="Unassembled WGS sequence"/>
</dbReference>
<dbReference type="EMBL" id="FLQY01000158">
    <property type="protein sequence ID" value="SBT07829.1"/>
    <property type="molecule type" value="Genomic_DNA"/>
</dbReference>
<feature type="domain" description="Response regulatory" evidence="19">
    <location>
        <begin position="977"/>
        <end position="1093"/>
    </location>
</feature>
<dbReference type="Pfam" id="PF00072">
    <property type="entry name" value="Response_reg"/>
    <property type="match status" value="1"/>
</dbReference>
<evidence type="ECO:0000256" key="11">
    <source>
        <dbReference type="ARBA" id="ARBA00023012"/>
    </source>
</evidence>
<dbReference type="InterPro" id="IPR006189">
    <property type="entry name" value="CHASE_dom"/>
</dbReference>
<dbReference type="GO" id="GO:0005524">
    <property type="term" value="F:ATP binding"/>
    <property type="evidence" value="ECO:0007669"/>
    <property type="project" value="UniProtKB-KW"/>
</dbReference>
<keyword evidence="5 24" id="KW-0808">Transferase</keyword>
<feature type="domain" description="Histidine kinase" evidence="18">
    <location>
        <begin position="728"/>
        <end position="948"/>
    </location>
</feature>
<dbReference type="PRINTS" id="PR00344">
    <property type="entry name" value="BCTRLSENSOR"/>
</dbReference>
<keyword evidence="12 17" id="KW-0472">Membrane</keyword>
<evidence type="ECO:0000256" key="2">
    <source>
        <dbReference type="ARBA" id="ARBA00004370"/>
    </source>
</evidence>
<dbReference type="InterPro" id="IPR005467">
    <property type="entry name" value="His_kinase_dom"/>
</dbReference>
<dbReference type="GO" id="GO:0005886">
    <property type="term" value="C:plasma membrane"/>
    <property type="evidence" value="ECO:0007669"/>
    <property type="project" value="UniProtKB-SubCell"/>
</dbReference>
<dbReference type="InterPro" id="IPR011006">
    <property type="entry name" value="CheY-like_superfamily"/>
</dbReference>
<dbReference type="InterPro" id="IPR035965">
    <property type="entry name" value="PAS-like_dom_sf"/>
</dbReference>
<dbReference type="Gene3D" id="1.10.287.130">
    <property type="match status" value="1"/>
</dbReference>
<evidence type="ECO:0000259" key="19">
    <source>
        <dbReference type="PROSITE" id="PS50110"/>
    </source>
</evidence>
<feature type="transmembrane region" description="Helical" evidence="17">
    <location>
        <begin position="24"/>
        <end position="45"/>
    </location>
</feature>
<feature type="domain" description="PAC" evidence="21">
    <location>
        <begin position="517"/>
        <end position="570"/>
    </location>
</feature>
<dbReference type="Pfam" id="PF13426">
    <property type="entry name" value="PAS_9"/>
    <property type="match status" value="1"/>
</dbReference>
<evidence type="ECO:0000256" key="15">
    <source>
        <dbReference type="PROSITE-ProRule" id="PRU00110"/>
    </source>
</evidence>
<feature type="domain" description="HPt" evidence="23">
    <location>
        <begin position="1153"/>
        <end position="1247"/>
    </location>
</feature>
<dbReference type="SMART" id="SM00387">
    <property type="entry name" value="HATPase_c"/>
    <property type="match status" value="1"/>
</dbReference>
<dbReference type="SMART" id="SM00091">
    <property type="entry name" value="PAS"/>
    <property type="match status" value="3"/>
</dbReference>
<evidence type="ECO:0000259" key="21">
    <source>
        <dbReference type="PROSITE" id="PS50113"/>
    </source>
</evidence>
<dbReference type="Gene3D" id="3.30.450.20">
    <property type="entry name" value="PAS domain"/>
    <property type="match status" value="3"/>
</dbReference>
<evidence type="ECO:0000259" key="20">
    <source>
        <dbReference type="PROSITE" id="PS50112"/>
    </source>
</evidence>
<name>A0A1A8XRU3_9RHOO</name>
<accession>A0A1A8XRU3</accession>
<dbReference type="PROSITE" id="PS50839">
    <property type="entry name" value="CHASE"/>
    <property type="match status" value="1"/>
</dbReference>
<keyword evidence="7" id="KW-0547">Nucleotide-binding</keyword>
<evidence type="ECO:0000259" key="23">
    <source>
        <dbReference type="PROSITE" id="PS50894"/>
    </source>
</evidence>
<dbReference type="InterPro" id="IPR013656">
    <property type="entry name" value="PAS_4"/>
</dbReference>
<dbReference type="Gene3D" id="3.30.450.350">
    <property type="entry name" value="CHASE domain"/>
    <property type="match status" value="1"/>
</dbReference>
<keyword evidence="6 17" id="KW-0812">Transmembrane</keyword>
<evidence type="ECO:0000259" key="22">
    <source>
        <dbReference type="PROSITE" id="PS50839"/>
    </source>
</evidence>
<keyword evidence="11" id="KW-0902">Two-component regulatory system</keyword>
<proteinExistence type="predicted"/>
<feature type="domain" description="PAS" evidence="20">
    <location>
        <begin position="567"/>
        <end position="613"/>
    </location>
</feature>
<dbReference type="InterPro" id="IPR003594">
    <property type="entry name" value="HATPase_dom"/>
</dbReference>
<keyword evidence="10 17" id="KW-1133">Transmembrane helix</keyword>
<dbReference type="PROSITE" id="PS50113">
    <property type="entry name" value="PAC"/>
    <property type="match status" value="2"/>
</dbReference>
<evidence type="ECO:0000256" key="16">
    <source>
        <dbReference type="PROSITE-ProRule" id="PRU00169"/>
    </source>
</evidence>
<dbReference type="SMART" id="SM00388">
    <property type="entry name" value="HisKA"/>
    <property type="match status" value="1"/>
</dbReference>
<dbReference type="PROSITE" id="PS50894">
    <property type="entry name" value="HPT"/>
    <property type="match status" value="1"/>
</dbReference>
<keyword evidence="9" id="KW-0067">ATP-binding</keyword>
<dbReference type="SUPFAM" id="SSF55785">
    <property type="entry name" value="PYP-like sensor domain (PAS domain)"/>
    <property type="match status" value="3"/>
</dbReference>
<dbReference type="InterPro" id="IPR001610">
    <property type="entry name" value="PAC"/>
</dbReference>
<dbReference type="CDD" id="cd00082">
    <property type="entry name" value="HisKA"/>
    <property type="match status" value="1"/>
</dbReference>
<organism evidence="24 25">
    <name type="scientific">Candidatus Propionivibrio aalborgensis</name>
    <dbReference type="NCBI Taxonomy" id="1860101"/>
    <lineage>
        <taxon>Bacteria</taxon>
        <taxon>Pseudomonadati</taxon>
        <taxon>Pseudomonadota</taxon>
        <taxon>Betaproteobacteria</taxon>
        <taxon>Rhodocyclales</taxon>
        <taxon>Rhodocyclaceae</taxon>
        <taxon>Propionivibrio</taxon>
    </lineage>
</organism>
<dbReference type="Pfam" id="PF08448">
    <property type="entry name" value="PAS_4"/>
    <property type="match status" value="2"/>
</dbReference>
<dbReference type="FunFam" id="1.10.287.130:FF:000004">
    <property type="entry name" value="Ethylene receptor 1"/>
    <property type="match status" value="1"/>
</dbReference>
<dbReference type="PROSITE" id="PS50110">
    <property type="entry name" value="RESPONSE_REGULATORY"/>
    <property type="match status" value="1"/>
</dbReference>
<feature type="domain" description="PAC" evidence="21">
    <location>
        <begin position="638"/>
        <end position="692"/>
    </location>
</feature>
<dbReference type="NCBIfam" id="TIGR00229">
    <property type="entry name" value="sensory_box"/>
    <property type="match status" value="2"/>
</dbReference>
<reference evidence="24 25" key="1">
    <citation type="submission" date="2016-06" db="EMBL/GenBank/DDBJ databases">
        <authorList>
            <person name="Kjaerup R.B."/>
            <person name="Dalgaard T.S."/>
            <person name="Juul-Madsen H.R."/>
        </authorList>
    </citation>
    <scope>NUCLEOTIDE SEQUENCE [LARGE SCALE GENOMIC DNA]</scope>
    <source>
        <strain evidence="24">2</strain>
    </source>
</reference>
<dbReference type="RefSeq" id="WP_186411015.1">
    <property type="nucleotide sequence ID" value="NZ_FLQY01000158.1"/>
</dbReference>
<evidence type="ECO:0000256" key="17">
    <source>
        <dbReference type="SAM" id="Phobius"/>
    </source>
</evidence>
<dbReference type="SMART" id="SM01079">
    <property type="entry name" value="CHASE"/>
    <property type="match status" value="1"/>
</dbReference>
<dbReference type="SUPFAM" id="SSF47226">
    <property type="entry name" value="Histidine-containing phosphotransfer domain, HPT domain"/>
    <property type="match status" value="1"/>
</dbReference>
<dbReference type="FunFam" id="3.30.565.10:FF:000010">
    <property type="entry name" value="Sensor histidine kinase RcsC"/>
    <property type="match status" value="1"/>
</dbReference>
<feature type="modified residue" description="4-aspartylphosphate" evidence="16">
    <location>
        <position position="1026"/>
    </location>
</feature>
<dbReference type="SUPFAM" id="SSF55874">
    <property type="entry name" value="ATPase domain of HSP90 chaperone/DNA topoisomerase II/histidine kinase"/>
    <property type="match status" value="1"/>
</dbReference>
<dbReference type="PANTHER" id="PTHR45339:SF3">
    <property type="entry name" value="HISTIDINE KINASE"/>
    <property type="match status" value="1"/>
</dbReference>
<feature type="modified residue" description="Phosphohistidine" evidence="15">
    <location>
        <position position="1192"/>
    </location>
</feature>
<evidence type="ECO:0000256" key="7">
    <source>
        <dbReference type="ARBA" id="ARBA00022741"/>
    </source>
</evidence>
<sequence length="1344" mass="145993">MTADAPAPVPGTTRPDAGGFRIPLPWLGAIFAFLMAAILVSALIWRLELNRLELLREQVSRQGAYRAQSIRNQIERSTTVTYVLAELLRHGHDHGHGTGIDFEVVAKQMLRLYPAVSALQLAPGGIISQVVPLAGNEKAIGHNLLLDPARNREAFIARDTGQLTLAGPFNLVQGGQGLLARLPVFLDDASGPHSFWGFTIALLRFPEALVGVGLSQLAEQGLEYELWRIDPGSETKQVIGASVSPSLIDPVNAVVDLPYGNWTLSVAPVNGWSDPLGLALKSALGLVFSLLLAFLFKLLLESKQHERRLESEVAKRTAEIFATQRQLQATLSAIPDLMFEIGLDGRIHGAHSSCTDSLILPGDSVGRLLSEIVSGEAWSATQASLNEAQERGNSTGLQIHVPFGQESRWYECSIARKEVAVGDEPRFILLARDITRRRLAEAGRQKFAMLAESSSEFIGMCDLDLKPYYVNPAGLRMVGLSDLAAACQVSVQDYFFPEDQRFIAEEFFPRVLREGHGDVEIRLRHFQTGAPIWMFYYLFSVRDPSGEVVGWATVSRDITDRKQAGDELRKLSQAVEQSPESVLITDAEARIEYVNDAFVHATGYSREEAIGRNPRFLHSGKTPRETFVALWAALTQGQTWKGELYNRKKDGSRYTEFAIITPIRQPDGRISHYVAVKEDITEKKRIGQELDGYRHHLEELVAERTAELSVARVQADAANQAKSSFLANMSHEIRTPMNAIIGLTHLIQRDGVTPEQAERLEKISGAGRHLLGIINDILDLSKIEAGRMQLESTDFHLAAILDNVASIIGDSARSKGLTIELDRDGVPLWLRGDVTRLRQALLNYAGNAIKFTRQGSITLSAELLEDVDGELQVRFTVTDTGVGIEPEKLERLFQAFEQADTSITRRYGGTGLGLAITRRLAELMGGEVGAQSTPGVGSSFWFTARLQRGHGAMPAEVKAASTESIETQLRRAHAGARILLAEDQPINREVALELLHGAGLAVDVAADGREALDKARSTAYALILMDMQMPNMNGLEATRAIRALPGRGKTPILAMTANAFDEDRLACEEAGMNDFITKPVEPDALYHILLVWLSAGSSPATSTGSDYRATPVLRIDPALPASRAVPSPVPLPQSVAEFEGLNTVRGLVALRGDTAAYLALLRQFAARHGDDARHLRDELAADQSDAARQRLHALKGVAATLGASTVQSAAEALEKALRSDAPATAQMALLDTLQVELGALVVILSYQPEAAADSEGGAVGEGGVGGEGIGMLASHGQIRRLLEQLETQLASDDTAAGDLFAANRPVLLATFGSAAMQLGRRISDFDYPAALESLRVLLRRAKGN</sequence>
<dbReference type="InterPro" id="IPR000014">
    <property type="entry name" value="PAS"/>
</dbReference>
<dbReference type="SUPFAM" id="SSF52172">
    <property type="entry name" value="CheY-like"/>
    <property type="match status" value="1"/>
</dbReference>
<evidence type="ECO:0000256" key="14">
    <source>
        <dbReference type="ARBA" id="ARBA00070152"/>
    </source>
</evidence>
<dbReference type="Gene3D" id="1.20.120.160">
    <property type="entry name" value="HPT domain"/>
    <property type="match status" value="1"/>
</dbReference>
<evidence type="ECO:0000256" key="12">
    <source>
        <dbReference type="ARBA" id="ARBA00023136"/>
    </source>
</evidence>
<evidence type="ECO:0000256" key="8">
    <source>
        <dbReference type="ARBA" id="ARBA00022777"/>
    </source>
</evidence>
<dbReference type="Pfam" id="PF02518">
    <property type="entry name" value="HATPase_c"/>
    <property type="match status" value="1"/>
</dbReference>
<dbReference type="InterPro" id="IPR008207">
    <property type="entry name" value="Sig_transdc_His_kin_Hpt_dom"/>
</dbReference>
<dbReference type="CDD" id="cd16922">
    <property type="entry name" value="HATPase_EvgS-ArcB-TorS-like"/>
    <property type="match status" value="1"/>
</dbReference>
<evidence type="ECO:0000256" key="13">
    <source>
        <dbReference type="ARBA" id="ARBA00058004"/>
    </source>
</evidence>
<dbReference type="InterPro" id="IPR000700">
    <property type="entry name" value="PAS-assoc_C"/>
</dbReference>
<dbReference type="CDD" id="cd00130">
    <property type="entry name" value="PAS"/>
    <property type="match status" value="2"/>
</dbReference>
<keyword evidence="25" id="KW-1185">Reference proteome</keyword>
<evidence type="ECO:0000256" key="3">
    <source>
        <dbReference type="ARBA" id="ARBA00012438"/>
    </source>
</evidence>
<keyword evidence="4 16" id="KW-0597">Phosphoprotein</keyword>
<dbReference type="SUPFAM" id="SSF47384">
    <property type="entry name" value="Homodimeric domain of signal transducing histidine kinase"/>
    <property type="match status" value="1"/>
</dbReference>
<dbReference type="PROSITE" id="PS50109">
    <property type="entry name" value="HIS_KIN"/>
    <property type="match status" value="1"/>
</dbReference>
<dbReference type="SMART" id="SM00086">
    <property type="entry name" value="PAC"/>
    <property type="match status" value="2"/>
</dbReference>
<evidence type="ECO:0000256" key="5">
    <source>
        <dbReference type="ARBA" id="ARBA00022679"/>
    </source>
</evidence>
<comment type="subcellular location">
    <subcellularLocation>
        <location evidence="2">Membrane</location>
    </subcellularLocation>
</comment>
<dbReference type="SMART" id="SM00448">
    <property type="entry name" value="REC"/>
    <property type="match status" value="1"/>
</dbReference>
<feature type="domain" description="CHASE" evidence="22">
    <location>
        <begin position="126"/>
        <end position="265"/>
    </location>
</feature>
<dbReference type="Gene3D" id="3.40.50.2300">
    <property type="match status" value="1"/>
</dbReference>
<evidence type="ECO:0000256" key="1">
    <source>
        <dbReference type="ARBA" id="ARBA00000085"/>
    </source>
</evidence>
<dbReference type="InterPro" id="IPR042240">
    <property type="entry name" value="CHASE_sf"/>
</dbReference>
<dbReference type="PANTHER" id="PTHR45339">
    <property type="entry name" value="HYBRID SIGNAL TRANSDUCTION HISTIDINE KINASE J"/>
    <property type="match status" value="1"/>
</dbReference>
<dbReference type="InterPro" id="IPR036097">
    <property type="entry name" value="HisK_dim/P_sf"/>
</dbReference>
<evidence type="ECO:0000259" key="18">
    <source>
        <dbReference type="PROSITE" id="PS50109"/>
    </source>
</evidence>
<dbReference type="CDD" id="cd17546">
    <property type="entry name" value="REC_hyHK_CKI1_RcsC-like"/>
    <property type="match status" value="1"/>
</dbReference>
<dbReference type="InterPro" id="IPR036890">
    <property type="entry name" value="HATPase_C_sf"/>
</dbReference>
<evidence type="ECO:0000313" key="25">
    <source>
        <dbReference type="Proteomes" id="UP000199600"/>
    </source>
</evidence>
<evidence type="ECO:0000256" key="4">
    <source>
        <dbReference type="ARBA" id="ARBA00022553"/>
    </source>
</evidence>
<protein>
    <recommendedName>
        <fullName evidence="14">Virulence sensor protein BvgS</fullName>
        <ecNumber evidence="3">2.7.13.3</ecNumber>
    </recommendedName>
</protein>
<dbReference type="Pfam" id="PF03924">
    <property type="entry name" value="CHASE"/>
    <property type="match status" value="1"/>
</dbReference>